<evidence type="ECO:0000313" key="2">
    <source>
        <dbReference type="Proteomes" id="UP000322521"/>
    </source>
</evidence>
<protein>
    <submittedName>
        <fullName evidence="1">Uncharacterized protein</fullName>
    </submittedName>
</protein>
<dbReference type="Proteomes" id="UP000322521">
    <property type="component" value="Unassembled WGS sequence"/>
</dbReference>
<dbReference type="EMBL" id="VXJS01000007">
    <property type="protein sequence ID" value="KAA8675530.1"/>
    <property type="molecule type" value="Genomic_DNA"/>
</dbReference>
<sequence length="121" mass="13748">MSKQLKPGGLQYVSRVLANKYDVSLSTFVLIDATRNGNIMTEIAELYGVNRDGKDSYQFLSDLVKHANKKSSLPIFNVTNMTRYDLIAMGIDPVSGRRPRWLSLTSYGMTILKDFDKLMYE</sequence>
<comment type="caution">
    <text evidence="1">The sequence shown here is derived from an EMBL/GenBank/DDBJ whole genome shotgun (WGS) entry which is preliminary data.</text>
</comment>
<name>A0A5M9NXC4_9VIBR</name>
<proteinExistence type="predicted"/>
<dbReference type="AlphaFoldDB" id="A0A5M9NXC4"/>
<evidence type="ECO:0000313" key="1">
    <source>
        <dbReference type="EMBL" id="KAA8675530.1"/>
    </source>
</evidence>
<gene>
    <name evidence="1" type="ORF">F4W18_12960</name>
</gene>
<accession>A0A5M9NXC4</accession>
<keyword evidence="2" id="KW-1185">Reference proteome</keyword>
<dbReference type="RefSeq" id="WP_081231404.1">
    <property type="nucleotide sequence ID" value="NZ_AP025494.1"/>
</dbReference>
<reference evidence="1 2" key="1">
    <citation type="submission" date="2019-09" db="EMBL/GenBank/DDBJ databases">
        <title>Draft genome sequence of various Type strains from the CCUG.</title>
        <authorList>
            <person name="Pineiro-Iglesias B."/>
            <person name="Tunovic T."/>
            <person name="Unosson C."/>
            <person name="Inganas E."/>
            <person name="Ohlen M."/>
            <person name="Cardew S."/>
            <person name="Jensie-Markopoulos S."/>
            <person name="Salva-Serra F."/>
            <person name="Jaen-Luchoro D."/>
            <person name="Karlsson R."/>
            <person name="Svensson-Stadler L."/>
            <person name="Chun J."/>
            <person name="Moore E."/>
        </authorList>
    </citation>
    <scope>NUCLEOTIDE SEQUENCE [LARGE SCALE GENOMIC DNA]</scope>
    <source>
        <strain evidence="1 2">CCUG 56969T</strain>
    </source>
</reference>
<dbReference type="OrthoDB" id="9937891at2"/>
<organism evidence="1 2">
    <name type="scientific">Vibrio gigantis</name>
    <dbReference type="NCBI Taxonomy" id="296199"/>
    <lineage>
        <taxon>Bacteria</taxon>
        <taxon>Pseudomonadati</taxon>
        <taxon>Pseudomonadota</taxon>
        <taxon>Gammaproteobacteria</taxon>
        <taxon>Vibrionales</taxon>
        <taxon>Vibrionaceae</taxon>
        <taxon>Vibrio</taxon>
    </lineage>
</organism>